<feature type="compositionally biased region" description="Basic and acidic residues" evidence="1">
    <location>
        <begin position="44"/>
        <end position="69"/>
    </location>
</feature>
<reference evidence="2" key="1">
    <citation type="submission" date="2023-05" db="EMBL/GenBank/DDBJ databases">
        <authorList>
            <person name="Stuckert A."/>
        </authorList>
    </citation>
    <scope>NUCLEOTIDE SEQUENCE</scope>
</reference>
<gene>
    <name evidence="2" type="ORF">SPARVUS_LOCUS204535</name>
</gene>
<evidence type="ECO:0008006" key="4">
    <source>
        <dbReference type="Google" id="ProtNLM"/>
    </source>
</evidence>
<organism evidence="2 3">
    <name type="scientific">Staurois parvus</name>
    <dbReference type="NCBI Taxonomy" id="386267"/>
    <lineage>
        <taxon>Eukaryota</taxon>
        <taxon>Metazoa</taxon>
        <taxon>Chordata</taxon>
        <taxon>Craniata</taxon>
        <taxon>Vertebrata</taxon>
        <taxon>Euteleostomi</taxon>
        <taxon>Amphibia</taxon>
        <taxon>Batrachia</taxon>
        <taxon>Anura</taxon>
        <taxon>Neobatrachia</taxon>
        <taxon>Ranoidea</taxon>
        <taxon>Ranidae</taxon>
        <taxon>Staurois</taxon>
    </lineage>
</organism>
<evidence type="ECO:0000256" key="1">
    <source>
        <dbReference type="SAM" id="MobiDB-lite"/>
    </source>
</evidence>
<name>A0ABN9AA72_9NEOB</name>
<accession>A0ABN9AA72</accession>
<evidence type="ECO:0000313" key="3">
    <source>
        <dbReference type="Proteomes" id="UP001162483"/>
    </source>
</evidence>
<sequence length="69" mass="6866">MRGPGRADIGNAGSGRADIVNAGSGRADIVNAGSGDLSAGSGRAEGDERIGAPGRADLRRDCGVRGERM</sequence>
<keyword evidence="3" id="KW-1185">Reference proteome</keyword>
<proteinExistence type="predicted"/>
<evidence type="ECO:0000313" key="2">
    <source>
        <dbReference type="EMBL" id="CAI9532349.1"/>
    </source>
</evidence>
<protein>
    <recommendedName>
        <fullName evidence="4">Calcium-binding protein</fullName>
    </recommendedName>
</protein>
<dbReference type="EMBL" id="CATNWA010000054">
    <property type="protein sequence ID" value="CAI9532349.1"/>
    <property type="molecule type" value="Genomic_DNA"/>
</dbReference>
<feature type="region of interest" description="Disordered" evidence="1">
    <location>
        <begin position="1"/>
        <end position="69"/>
    </location>
</feature>
<comment type="caution">
    <text evidence="2">The sequence shown here is derived from an EMBL/GenBank/DDBJ whole genome shotgun (WGS) entry which is preliminary data.</text>
</comment>
<dbReference type="Proteomes" id="UP001162483">
    <property type="component" value="Unassembled WGS sequence"/>
</dbReference>